<dbReference type="Gene3D" id="3.40.50.300">
    <property type="entry name" value="P-loop containing nucleotide triphosphate hydrolases"/>
    <property type="match status" value="1"/>
</dbReference>
<evidence type="ECO:0000313" key="12">
    <source>
        <dbReference type="EMBL" id="WWD17488.1"/>
    </source>
</evidence>
<dbReference type="SUPFAM" id="SSF50447">
    <property type="entry name" value="Translation proteins"/>
    <property type="match status" value="1"/>
</dbReference>
<proteinExistence type="predicted"/>
<dbReference type="NCBIfam" id="TIGR00231">
    <property type="entry name" value="small_GTP"/>
    <property type="match status" value="1"/>
</dbReference>
<name>A0A5M6BTY9_9TREE</name>
<dbReference type="AlphaFoldDB" id="A0A5M6BTY9"/>
<dbReference type="GO" id="GO:0003924">
    <property type="term" value="F:GTPase activity"/>
    <property type="evidence" value="ECO:0007669"/>
    <property type="project" value="InterPro"/>
</dbReference>
<evidence type="ECO:0000256" key="7">
    <source>
        <dbReference type="ARBA" id="ARBA00048548"/>
    </source>
</evidence>
<dbReference type="InterPro" id="IPR035647">
    <property type="entry name" value="EFG_III/V"/>
</dbReference>
<dbReference type="Pfam" id="PF00679">
    <property type="entry name" value="EFG_C"/>
    <property type="match status" value="1"/>
</dbReference>
<dbReference type="FunFam" id="3.30.70.240:FF:000006">
    <property type="entry name" value="Elongation factor like GTPase 1"/>
    <property type="match status" value="1"/>
</dbReference>
<dbReference type="CDD" id="cd01885">
    <property type="entry name" value="EF2"/>
    <property type="match status" value="1"/>
</dbReference>
<dbReference type="Pfam" id="PF14492">
    <property type="entry name" value="EFG_III"/>
    <property type="match status" value="1"/>
</dbReference>
<dbReference type="CDD" id="cd04096">
    <property type="entry name" value="eEF2_snRNP_like_C"/>
    <property type="match status" value="1"/>
</dbReference>
<dbReference type="Pfam" id="PF00009">
    <property type="entry name" value="GTP_EFTU"/>
    <property type="match status" value="1"/>
</dbReference>
<dbReference type="Gene3D" id="2.40.30.10">
    <property type="entry name" value="Translation factors"/>
    <property type="match status" value="1"/>
</dbReference>
<accession>A0A5M6BTY9</accession>
<dbReference type="KEGG" id="ksn:43590704"/>
<reference evidence="12" key="2">
    <citation type="submission" date="2024-01" db="EMBL/GenBank/DDBJ databases">
        <title>Comparative genomics of Cryptococcus and Kwoniella reveals pathogenesis evolution and contrasting modes of karyotype evolution via chromosome fusion or intercentromeric recombination.</title>
        <authorList>
            <person name="Coelho M.A."/>
            <person name="David-Palma M."/>
            <person name="Shea T."/>
            <person name="Bowers K."/>
            <person name="McGinley-Smith S."/>
            <person name="Mohammad A.W."/>
            <person name="Gnirke A."/>
            <person name="Yurkov A.M."/>
            <person name="Nowrousian M."/>
            <person name="Sun S."/>
            <person name="Cuomo C.A."/>
            <person name="Heitman J."/>
        </authorList>
    </citation>
    <scope>NUCLEOTIDE SEQUENCE</scope>
    <source>
        <strain evidence="12">CBS 12478</strain>
    </source>
</reference>
<keyword evidence="3" id="KW-0690">Ribosome biogenesis</keyword>
<dbReference type="SUPFAM" id="SSF54211">
    <property type="entry name" value="Ribosomal protein S5 domain 2-like"/>
    <property type="match status" value="1"/>
</dbReference>
<dbReference type="PRINTS" id="PR00315">
    <property type="entry name" value="ELONGATNFCT"/>
</dbReference>
<dbReference type="OrthoDB" id="364892at2759"/>
<dbReference type="PANTHER" id="PTHR42908:SF3">
    <property type="entry name" value="ELONGATION FACTOR-LIKE GTPASE 1"/>
    <property type="match status" value="1"/>
</dbReference>
<dbReference type="InterPro" id="IPR009000">
    <property type="entry name" value="Transl_B-barrel_sf"/>
</dbReference>
<dbReference type="CDD" id="cd16268">
    <property type="entry name" value="EF2_II"/>
    <property type="match status" value="1"/>
</dbReference>
<dbReference type="InterPro" id="IPR041095">
    <property type="entry name" value="EFG_II"/>
</dbReference>
<feature type="region of interest" description="Disordered" evidence="10">
    <location>
        <begin position="782"/>
        <end position="802"/>
    </location>
</feature>
<sequence>MSQTFAVPLANTRNVTIVAHVDHGKTSFADSLLSSNNIISSRMAGKLRFLDSREDEQQRGITMESSAVSLRFDMNRMGPDGTATTSKHLCNVIDTPGHVDFASEVSTASRLCDGALVLVDVWEGVCTQTIAVLRQAWIDKLRPLLVINKMDRLITELKMSPSEAYHHISQLIEQVNAVMGSFYASERMEDDLRWREEREKRLEARREQEGDDAPTQGEDGAAAADIDAEYEEKEDEDIYFAPDRGNVLFASAIDGWAFRLGKFARLYGEKLKIKEGNLRRVLWGDWYLDPKTKRVVGRKKLAGRNLKPLFVQFVLENIWRVYNTVLDEYNPDAVQKIVTALNVRVTPRDVRSKDTRNLLTLIMQQWLPLSTATFQAIVDVIPSPSDAQTIKLPYMLHPEKAASSNTALAPTNAIEKGLYECDQSESANVVAYVSKMFAVQRGDLPQFKPKEMTAEEMRKRGREERERRAAALAAQGEGAAVRNGTPIDGIEGLSQPLEALTVGDSDETSAPVAAQEPEPVSDDSAEVLLGFSRVYSGVLRRDTSLIATLPKYESELGPLHPRNARYLIKVVATDLYMMMGRELVPVDEVPAGHVCAIAGFDGLVPRSATLWAPTAEGTTELSETTELINLAGVSMQAAPIVRVALEPENPSDMPKLIHGLQMLNQADPCAEYLVQETGEHVIITAGELHLERCLKDLRERFAKCAIQQSAVIVPFRETAVKAPDMAPPKTSGAPRGTINGSVLNGLVNFTLRAIPLPPPVIEFLLIHSNTIASMLVQKRDKSSEEGEYQEERDASQGGHEQARVLSPEQFWTELEALLDEAGGDWVGAADRIWSFGPKRMGANVLLDPSGKSQVRLRRKEQLFATARAEGQSADDALASADNAVAQDQLATIGADEETARAELRLLKDFEGSIEAGFQMATFQGPLCSEPVVGMAWVVENVSLNKEEMEAEQGKGRTSAVVGALISSVRDACRAGLLDWSPRIKLAMYTCDIQASTDVLGKVYGVVARRRGRIVSEEMKEGTSFFTIRAMLPVVESFGFADEIRKRTSGAASPQLIFSGFETLDLDPFWVPTTIEELEDLGEKADRANVAKIYVDDVRKRKGMFVEKKIVEFAEKQRTLKK</sequence>
<dbReference type="CDD" id="cd01681">
    <property type="entry name" value="aeEF2_snRNP_like_IV"/>
    <property type="match status" value="1"/>
</dbReference>
<evidence type="ECO:0000256" key="3">
    <source>
        <dbReference type="ARBA" id="ARBA00022517"/>
    </source>
</evidence>
<evidence type="ECO:0000256" key="8">
    <source>
        <dbReference type="ARBA" id="ARBA00068031"/>
    </source>
</evidence>
<dbReference type="Gene3D" id="3.90.1430.10">
    <property type="entry name" value="Yeast translation eEF2 (G' domain)"/>
    <property type="match status" value="1"/>
</dbReference>
<dbReference type="Gene3D" id="3.30.70.240">
    <property type="match status" value="1"/>
</dbReference>
<evidence type="ECO:0000256" key="10">
    <source>
        <dbReference type="SAM" id="MobiDB-lite"/>
    </source>
</evidence>
<dbReference type="GeneID" id="43590704"/>
<dbReference type="InterPro" id="IPR000795">
    <property type="entry name" value="T_Tr_GTP-bd_dom"/>
</dbReference>
<dbReference type="GO" id="GO:1990904">
    <property type="term" value="C:ribonucleoprotein complex"/>
    <property type="evidence" value="ECO:0007669"/>
    <property type="project" value="TreeGrafter"/>
</dbReference>
<dbReference type="InterPro" id="IPR005225">
    <property type="entry name" value="Small_GTP-bd"/>
</dbReference>
<dbReference type="CDD" id="cd16261">
    <property type="entry name" value="EF2_snRNP_III"/>
    <property type="match status" value="1"/>
</dbReference>
<dbReference type="SMART" id="SM00838">
    <property type="entry name" value="EFG_C"/>
    <property type="match status" value="1"/>
</dbReference>
<dbReference type="Proteomes" id="UP000322225">
    <property type="component" value="Chromosome 3"/>
</dbReference>
<dbReference type="FunFam" id="3.30.70.870:FF:000002">
    <property type="entry name" value="Translation elongation factor 2"/>
    <property type="match status" value="1"/>
</dbReference>
<feature type="compositionally biased region" description="Basic and acidic residues" evidence="10">
    <location>
        <begin position="782"/>
        <end position="794"/>
    </location>
</feature>
<keyword evidence="6" id="KW-0342">GTP-binding</keyword>
<dbReference type="GO" id="GO:0043022">
    <property type="term" value="F:ribosome binding"/>
    <property type="evidence" value="ECO:0007669"/>
    <property type="project" value="TreeGrafter"/>
</dbReference>
<evidence type="ECO:0000256" key="2">
    <source>
        <dbReference type="ARBA" id="ARBA00022490"/>
    </source>
</evidence>
<dbReference type="RefSeq" id="XP_031859215.1">
    <property type="nucleotide sequence ID" value="XM_032006546.1"/>
</dbReference>
<comment type="catalytic activity">
    <reaction evidence="7">
        <text>GTP + H2O = GDP + phosphate + H(+)</text>
        <dbReference type="Rhea" id="RHEA:19669"/>
        <dbReference type="ChEBI" id="CHEBI:15377"/>
        <dbReference type="ChEBI" id="CHEBI:15378"/>
        <dbReference type="ChEBI" id="CHEBI:37565"/>
        <dbReference type="ChEBI" id="CHEBI:43474"/>
        <dbReference type="ChEBI" id="CHEBI:58189"/>
    </reaction>
</comment>
<comment type="subcellular location">
    <subcellularLocation>
        <location evidence="1">Cytoplasm</location>
    </subcellularLocation>
</comment>
<dbReference type="EMBL" id="CP144053">
    <property type="protein sequence ID" value="WWD17488.1"/>
    <property type="molecule type" value="Genomic_DNA"/>
</dbReference>
<dbReference type="FunFam" id="3.90.1430.10:FF:000002">
    <property type="entry name" value="Elongation factor like GTPase 1"/>
    <property type="match status" value="1"/>
</dbReference>
<dbReference type="Gene3D" id="3.30.230.10">
    <property type="match status" value="1"/>
</dbReference>
<evidence type="ECO:0000256" key="5">
    <source>
        <dbReference type="ARBA" id="ARBA00022801"/>
    </source>
</evidence>
<evidence type="ECO:0000256" key="6">
    <source>
        <dbReference type="ARBA" id="ARBA00023134"/>
    </source>
</evidence>
<evidence type="ECO:0000256" key="9">
    <source>
        <dbReference type="ARBA" id="ARBA00081809"/>
    </source>
</evidence>
<evidence type="ECO:0000313" key="13">
    <source>
        <dbReference type="Proteomes" id="UP000322225"/>
    </source>
</evidence>
<reference evidence="12" key="1">
    <citation type="submission" date="2017-08" db="EMBL/GenBank/DDBJ databases">
        <authorList>
            <person name="Cuomo C."/>
            <person name="Billmyre B."/>
            <person name="Heitman J."/>
        </authorList>
    </citation>
    <scope>NUCLEOTIDE SEQUENCE</scope>
    <source>
        <strain evidence="12">CBS 12478</strain>
    </source>
</reference>
<evidence type="ECO:0000256" key="4">
    <source>
        <dbReference type="ARBA" id="ARBA00022741"/>
    </source>
</evidence>
<evidence type="ECO:0000256" key="1">
    <source>
        <dbReference type="ARBA" id="ARBA00004496"/>
    </source>
</evidence>
<dbReference type="InterPro" id="IPR014721">
    <property type="entry name" value="Ribsml_uS5_D2-typ_fold_subgr"/>
</dbReference>
<dbReference type="PROSITE" id="PS51722">
    <property type="entry name" value="G_TR_2"/>
    <property type="match status" value="1"/>
</dbReference>
<keyword evidence="13" id="KW-1185">Reference proteome</keyword>
<dbReference type="Pfam" id="PF25118">
    <property type="entry name" value="EFL1"/>
    <property type="match status" value="1"/>
</dbReference>
<dbReference type="InterPro" id="IPR056752">
    <property type="entry name" value="EFL1"/>
</dbReference>
<dbReference type="PANTHER" id="PTHR42908">
    <property type="entry name" value="TRANSLATION ELONGATION FACTOR-RELATED"/>
    <property type="match status" value="1"/>
</dbReference>
<organism evidence="12 13">
    <name type="scientific">Kwoniella shandongensis</name>
    <dbReference type="NCBI Taxonomy" id="1734106"/>
    <lineage>
        <taxon>Eukaryota</taxon>
        <taxon>Fungi</taxon>
        <taxon>Dikarya</taxon>
        <taxon>Basidiomycota</taxon>
        <taxon>Agaricomycotina</taxon>
        <taxon>Tremellomycetes</taxon>
        <taxon>Tremellales</taxon>
        <taxon>Cryptococcaceae</taxon>
        <taxon>Kwoniella</taxon>
    </lineage>
</organism>
<dbReference type="GO" id="GO:0005829">
    <property type="term" value="C:cytosol"/>
    <property type="evidence" value="ECO:0007669"/>
    <property type="project" value="TreeGrafter"/>
</dbReference>
<dbReference type="SUPFAM" id="SSF52540">
    <property type="entry name" value="P-loop containing nucleoside triphosphate hydrolases"/>
    <property type="match status" value="1"/>
</dbReference>
<dbReference type="InterPro" id="IPR027417">
    <property type="entry name" value="P-loop_NTPase"/>
</dbReference>
<gene>
    <name evidence="12" type="ORF">CI109_101929</name>
</gene>
<dbReference type="InterPro" id="IPR000640">
    <property type="entry name" value="EFG_V-like"/>
</dbReference>
<dbReference type="GO" id="GO:0005525">
    <property type="term" value="F:GTP binding"/>
    <property type="evidence" value="ECO:0007669"/>
    <property type="project" value="UniProtKB-KW"/>
</dbReference>
<keyword evidence="5" id="KW-0378">Hydrolase</keyword>
<protein>
    <recommendedName>
        <fullName evidence="8">Ribosome assembly protein 1</fullName>
    </recommendedName>
    <alternativeName>
        <fullName evidence="9">Elongation factor-like 1</fullName>
    </alternativeName>
</protein>
<evidence type="ECO:0000259" key="11">
    <source>
        <dbReference type="PROSITE" id="PS51722"/>
    </source>
</evidence>
<feature type="domain" description="Tr-type G" evidence="11">
    <location>
        <begin position="10"/>
        <end position="279"/>
    </location>
</feature>
<dbReference type="Gene3D" id="3.30.70.870">
    <property type="entry name" value="Elongation Factor G (Translational Gtpase), domain 3"/>
    <property type="match status" value="1"/>
</dbReference>
<dbReference type="SUPFAM" id="SSF54980">
    <property type="entry name" value="EF-G C-terminal domain-like"/>
    <property type="match status" value="2"/>
</dbReference>
<keyword evidence="2" id="KW-0963">Cytoplasm</keyword>
<dbReference type="FunFam" id="3.40.50.300:FF:000746">
    <property type="entry name" value="Ribosome assembly protein 1"/>
    <property type="match status" value="1"/>
</dbReference>
<keyword evidence="4" id="KW-0547">Nucleotide-binding</keyword>
<dbReference type="InterPro" id="IPR020568">
    <property type="entry name" value="Ribosomal_Su5_D2-typ_SF"/>
</dbReference>
<dbReference type="GO" id="GO:0042256">
    <property type="term" value="P:cytosolic ribosome assembly"/>
    <property type="evidence" value="ECO:0007669"/>
    <property type="project" value="TreeGrafter"/>
</dbReference>